<dbReference type="RefSeq" id="WP_404675306.1">
    <property type="nucleotide sequence ID" value="NZ_JBJDOT010000010.1"/>
</dbReference>
<protein>
    <recommendedName>
        <fullName evidence="3">HEAT repeat domain-containing protein</fullName>
    </recommendedName>
</protein>
<comment type="caution">
    <text evidence="1">The sequence shown here is derived from an EMBL/GenBank/DDBJ whole genome shotgun (WGS) entry which is preliminary data.</text>
</comment>
<dbReference type="EMBL" id="JBJDOT010000010">
    <property type="protein sequence ID" value="MFK3864129.1"/>
    <property type="molecule type" value="Genomic_DNA"/>
</dbReference>
<proteinExistence type="predicted"/>
<accession>A0ABW8KX13</accession>
<evidence type="ECO:0000313" key="2">
    <source>
        <dbReference type="Proteomes" id="UP001620262"/>
    </source>
</evidence>
<reference evidence="1 2" key="1">
    <citation type="submission" date="2024-11" db="EMBL/GenBank/DDBJ databases">
        <title>The Natural Products Discovery Center: Release of the First 8490 Sequenced Strains for Exploring Actinobacteria Biosynthetic Diversity.</title>
        <authorList>
            <person name="Kalkreuter E."/>
            <person name="Kautsar S.A."/>
            <person name="Yang D."/>
            <person name="Bader C.D."/>
            <person name="Teijaro C.N."/>
            <person name="Fluegel L."/>
            <person name="Davis C.M."/>
            <person name="Simpson J.R."/>
            <person name="Lauterbach L."/>
            <person name="Steele A.D."/>
            <person name="Gui C."/>
            <person name="Meng S."/>
            <person name="Li G."/>
            <person name="Viehrig K."/>
            <person name="Ye F."/>
            <person name="Su P."/>
            <person name="Kiefer A.F."/>
            <person name="Nichols A."/>
            <person name="Cepeda A.J."/>
            <person name="Yan W."/>
            <person name="Fan B."/>
            <person name="Jiang Y."/>
            <person name="Adhikari A."/>
            <person name="Zheng C.-J."/>
            <person name="Schuster L."/>
            <person name="Cowan T.M."/>
            <person name="Smanski M.J."/>
            <person name="Chevrette M.G."/>
            <person name="De Carvalho L.P.S."/>
            <person name="Shen B."/>
        </authorList>
    </citation>
    <scope>NUCLEOTIDE SEQUENCE [LARGE SCALE GENOMIC DNA]</scope>
    <source>
        <strain evidence="1 2">NPDC078403</strain>
    </source>
</reference>
<keyword evidence="2" id="KW-1185">Reference proteome</keyword>
<name>A0ABW8KX13_9GAMM</name>
<evidence type="ECO:0000313" key="1">
    <source>
        <dbReference type="EMBL" id="MFK3864129.1"/>
    </source>
</evidence>
<organism evidence="1 2">
    <name type="scientific">Pseudoalteromonas rhizosphaerae</name>
    <dbReference type="NCBI Taxonomy" id="2518973"/>
    <lineage>
        <taxon>Bacteria</taxon>
        <taxon>Pseudomonadati</taxon>
        <taxon>Pseudomonadota</taxon>
        <taxon>Gammaproteobacteria</taxon>
        <taxon>Alteromonadales</taxon>
        <taxon>Pseudoalteromonadaceae</taxon>
        <taxon>Pseudoalteromonas</taxon>
    </lineage>
</organism>
<evidence type="ECO:0008006" key="3">
    <source>
        <dbReference type="Google" id="ProtNLM"/>
    </source>
</evidence>
<sequence>MNSDRDKNIENKKRIQNDIFEEGADLRKDLKFLGLTVNKGADYQRAIQEEPNASVIFLEHLQKPYSQLTHELIARTLAYSKVPIANEMLDVFESIENESVRWEIANTVLILNKSAPKALKVDTSRLKVYFEDEKYQKSISPFIEIISKHEGKESISFLCSLLDMKFESTTSERSIISATLIALGNLKAVDTLEKVRKFASHSDSWIRGKAKSALKKIEKAKEQVK</sequence>
<dbReference type="Proteomes" id="UP001620262">
    <property type="component" value="Unassembled WGS sequence"/>
</dbReference>
<gene>
    <name evidence="1" type="ORF">ACI2JU_09600</name>
</gene>